<name>A0ABD3QNW3_9STRA</name>
<dbReference type="AlphaFoldDB" id="A0ABD3QNW3"/>
<evidence type="ECO:0000313" key="1">
    <source>
        <dbReference type="EMBL" id="KAL3801802.1"/>
    </source>
</evidence>
<proteinExistence type="predicted"/>
<protein>
    <recommendedName>
        <fullName evidence="3">Transmembrane protein 242</fullName>
    </recommendedName>
</protein>
<evidence type="ECO:0000313" key="2">
    <source>
        <dbReference type="Proteomes" id="UP001516023"/>
    </source>
</evidence>
<gene>
    <name evidence="1" type="ORF">HJC23_001198</name>
</gene>
<comment type="caution">
    <text evidence="1">The sequence shown here is derived from an EMBL/GenBank/DDBJ whole genome shotgun (WGS) entry which is preliminary data.</text>
</comment>
<dbReference type="Proteomes" id="UP001516023">
    <property type="component" value="Unassembled WGS sequence"/>
</dbReference>
<reference evidence="1 2" key="1">
    <citation type="journal article" date="2020" name="G3 (Bethesda)">
        <title>Improved Reference Genome for Cyclotella cryptica CCMP332, a Model for Cell Wall Morphogenesis, Salinity Adaptation, and Lipid Production in Diatoms (Bacillariophyta).</title>
        <authorList>
            <person name="Roberts W.R."/>
            <person name="Downey K.M."/>
            <person name="Ruck E.C."/>
            <person name="Traller J.C."/>
            <person name="Alverson A.J."/>
        </authorList>
    </citation>
    <scope>NUCLEOTIDE SEQUENCE [LARGE SCALE GENOMIC DNA]</scope>
    <source>
        <strain evidence="1 2">CCMP332</strain>
    </source>
</reference>
<accession>A0ABD3QNW3</accession>
<keyword evidence="2" id="KW-1185">Reference proteome</keyword>
<organism evidence="1 2">
    <name type="scientific">Cyclotella cryptica</name>
    <dbReference type="NCBI Taxonomy" id="29204"/>
    <lineage>
        <taxon>Eukaryota</taxon>
        <taxon>Sar</taxon>
        <taxon>Stramenopiles</taxon>
        <taxon>Ochrophyta</taxon>
        <taxon>Bacillariophyta</taxon>
        <taxon>Coscinodiscophyceae</taxon>
        <taxon>Thalassiosirophycidae</taxon>
        <taxon>Stephanodiscales</taxon>
        <taxon>Stephanodiscaceae</taxon>
        <taxon>Cyclotella</taxon>
    </lineage>
</organism>
<sequence length="309" mass="34614">MTGGDGKKQPDKKLELQIFDRFSKIARQKVTAALSDESKVKQLDSLYSHPEFNEERKILTEMNSLGLTNGILSGLACFAFLRWSPGAISRYLMRRRAAISGFGSKTPDVANPFNRSSGYQLEPPPGDHGNATAPNFVIRGLRLGLDIFVSMSIGAYASILFIDKDRLMKQFSEIPLVQGRSIISEELCSDFSEEFRKYKRDTWDKNHPALSGGLGKGNEKSDFISVVEGFVANCKRRSIYEKDIRTEQGLRENEPVVIPPPGVPRDIPVTLDDLMGNKIEGDSDNSDMDDFYFDKYFDEEGGEENTKSE</sequence>
<dbReference type="EMBL" id="JABMIG020000024">
    <property type="protein sequence ID" value="KAL3801802.1"/>
    <property type="molecule type" value="Genomic_DNA"/>
</dbReference>
<evidence type="ECO:0008006" key="3">
    <source>
        <dbReference type="Google" id="ProtNLM"/>
    </source>
</evidence>